<gene>
    <name evidence="1" type="ORF">PR048_001629</name>
</gene>
<name>A0ABQ9IHW4_9NEOP</name>
<accession>A0ABQ9IHW4</accession>
<reference evidence="1 2" key="1">
    <citation type="submission" date="2023-02" db="EMBL/GenBank/DDBJ databases">
        <title>LHISI_Scaffold_Assembly.</title>
        <authorList>
            <person name="Stuart O.P."/>
            <person name="Cleave R."/>
            <person name="Magrath M.J.L."/>
            <person name="Mikheyev A.S."/>
        </authorList>
    </citation>
    <scope>NUCLEOTIDE SEQUENCE [LARGE SCALE GENOMIC DNA]</scope>
    <source>
        <strain evidence="1">Daus_M_001</strain>
        <tissue evidence="1">Leg muscle</tissue>
    </source>
</reference>
<proteinExistence type="predicted"/>
<dbReference type="EMBL" id="JARBHB010000001">
    <property type="protein sequence ID" value="KAJ8896285.1"/>
    <property type="molecule type" value="Genomic_DNA"/>
</dbReference>
<keyword evidence="2" id="KW-1185">Reference proteome</keyword>
<evidence type="ECO:0000313" key="1">
    <source>
        <dbReference type="EMBL" id="KAJ8896285.1"/>
    </source>
</evidence>
<protein>
    <submittedName>
        <fullName evidence="1">Uncharacterized protein</fullName>
    </submittedName>
</protein>
<comment type="caution">
    <text evidence="1">The sequence shown here is derived from an EMBL/GenBank/DDBJ whole genome shotgun (WGS) entry which is preliminary data.</text>
</comment>
<evidence type="ECO:0000313" key="2">
    <source>
        <dbReference type="Proteomes" id="UP001159363"/>
    </source>
</evidence>
<dbReference type="Proteomes" id="UP001159363">
    <property type="component" value="Chromosome 1"/>
</dbReference>
<organism evidence="1 2">
    <name type="scientific">Dryococelus australis</name>
    <dbReference type="NCBI Taxonomy" id="614101"/>
    <lineage>
        <taxon>Eukaryota</taxon>
        <taxon>Metazoa</taxon>
        <taxon>Ecdysozoa</taxon>
        <taxon>Arthropoda</taxon>
        <taxon>Hexapoda</taxon>
        <taxon>Insecta</taxon>
        <taxon>Pterygota</taxon>
        <taxon>Neoptera</taxon>
        <taxon>Polyneoptera</taxon>
        <taxon>Phasmatodea</taxon>
        <taxon>Verophasmatodea</taxon>
        <taxon>Anareolatae</taxon>
        <taxon>Phasmatidae</taxon>
        <taxon>Eurycanthinae</taxon>
        <taxon>Dryococelus</taxon>
    </lineage>
</organism>
<sequence>MDEVLQNVLREYIHSFPGCLKMCNAMEEFCEITSQTTQNYSNNSRTLIFVTLVAPWTDHNLRYLSSGISSDSKVNCDNAQAIGETALQAIVGKTFVEAKICRKAKINSLSVMYNTVTINDKVVPVSENQLFMQIVCIMKSGTEKAEYFKYELSPQLPALFDGPHMRKTDKSAFTTLFKNVSPEENIAVGSPTFVIDGGYLLHACCNYNMATAG</sequence>